<gene>
    <name evidence="1" type="ORF">BRAD3257_8793</name>
</gene>
<name>A0A2U3QD92_9BRAD</name>
<dbReference type="AlphaFoldDB" id="A0A2U3QD92"/>
<organism evidence="1 2">
    <name type="scientific">Bradyrhizobium vignae</name>
    <dbReference type="NCBI Taxonomy" id="1549949"/>
    <lineage>
        <taxon>Bacteria</taxon>
        <taxon>Pseudomonadati</taxon>
        <taxon>Pseudomonadota</taxon>
        <taxon>Alphaproteobacteria</taxon>
        <taxon>Hyphomicrobiales</taxon>
        <taxon>Nitrobacteraceae</taxon>
        <taxon>Bradyrhizobium</taxon>
    </lineage>
</organism>
<dbReference type="RefSeq" id="WP_244607842.1">
    <property type="nucleotide sequence ID" value="NZ_JAGIKT010000033.1"/>
</dbReference>
<evidence type="ECO:0000313" key="2">
    <source>
        <dbReference type="Proteomes" id="UP000246085"/>
    </source>
</evidence>
<proteinExistence type="predicted"/>
<dbReference type="KEGG" id="bvz:BRAD3257_8793"/>
<accession>A0A2U3QD92</accession>
<protein>
    <submittedName>
        <fullName evidence="1">Uncharacterized protein</fullName>
    </submittedName>
</protein>
<dbReference type="EMBL" id="LS398110">
    <property type="protein sequence ID" value="SPP99373.1"/>
    <property type="molecule type" value="Genomic_DNA"/>
</dbReference>
<evidence type="ECO:0000313" key="1">
    <source>
        <dbReference type="EMBL" id="SPP99373.1"/>
    </source>
</evidence>
<dbReference type="Proteomes" id="UP000246085">
    <property type="component" value="Chromosome BRAD3257"/>
</dbReference>
<sequence length="57" mass="6279">MFRAEDNEFLAESGPGTAMGELLRRFWIPVLLSGELPEPDGEPKKIVLGRPRIAAAE</sequence>
<reference evidence="1 2" key="1">
    <citation type="submission" date="2018-03" db="EMBL/GenBank/DDBJ databases">
        <authorList>
            <person name="Gully D."/>
        </authorList>
    </citation>
    <scope>NUCLEOTIDE SEQUENCE [LARGE SCALE GENOMIC DNA]</scope>
    <source>
        <strain evidence="1">ORS3257</strain>
    </source>
</reference>